<dbReference type="Proteomes" id="UP001465976">
    <property type="component" value="Unassembled WGS sequence"/>
</dbReference>
<proteinExistence type="predicted"/>
<dbReference type="EMBL" id="JBAHYK010000019">
    <property type="protein sequence ID" value="KAL0580960.1"/>
    <property type="molecule type" value="Genomic_DNA"/>
</dbReference>
<protein>
    <submittedName>
        <fullName evidence="3">Uncharacterized protein</fullName>
    </submittedName>
</protein>
<feature type="region of interest" description="Disordered" evidence="2">
    <location>
        <begin position="1"/>
        <end position="47"/>
    </location>
</feature>
<feature type="compositionally biased region" description="Low complexity" evidence="2">
    <location>
        <begin position="405"/>
        <end position="421"/>
    </location>
</feature>
<sequence>MQPDTEITMNSPEDDENEDDLFGSPPPSPGRGRSPSPGLALPSSSSGIALISRSQNVGTIALPGSQHNSELAVNPIALPFSDTRQGSPWPPANALAHAQASRSSSRCSSDSAGDRSANATPTLSRASSKAPSVKKKRRRATSSSSRPPPPEIPLPDPSIPPPPNWLRSQSALLGHAGLVGGIKPATISHGQHRGLTPSNPIVVDDTEGIEEVKTPPEKPKRSIRPFHHHNTLSNLKLPSPSTRDIVDILMKQKEVLPILQDLLKLFSSNPNLAKVHRSAGGLGGPPAKRRKLNHVPAGAADWDVPYPFQQGEGPQSYHDAWAQNRAKQLVSQLVTLIRTASRKAALRKLLQEQNGLREELERQRNDSIQAAAAWKEFEHSLPKTNGHYKPATSFYGIDKSNVPETSRSSTPASITSSACAATPPPDSQTSNPLDQLISSLLTTTPGAQSNPEADSEIHSLFSSPSRDLSDVDGFLDNWMSIFQSFPSEQTPTPVSIVPNQAAAETPVATDIPVDLGSWSLPDSSSTSQPPSMGVGELASLDSVSQAMEVDGTEHDANPHSIPDMDALFGLPSASTSSHHDPLALLIPNAPLSGTPSLAASPIPSSLGDFPMTPTSGMGDDLNGSMDFGLNFGGDFTSGMPDDVMSAVSSLMALGGTGIGNENGAFDWDSLGGGIGGGAGEANASATNEKRPEPIKAKSDSQGMWRRAIWNNMRTHFDAVVKGCDGASEAGAGTNSAVTQDKLTAAAEQEKVDVATVNSVIPVLMSSMLPMSLPLHAQNVGTSSVFTPQTAKPFAKKGLDRKELLKLAKERRKQLADEIVKTRIQLWETTVENGVLSHLGKFYPM</sequence>
<feature type="compositionally biased region" description="Basic residues" evidence="2">
    <location>
        <begin position="221"/>
        <end position="230"/>
    </location>
</feature>
<feature type="region of interest" description="Disordered" evidence="2">
    <location>
        <begin position="184"/>
        <end position="234"/>
    </location>
</feature>
<feature type="compositionally biased region" description="Low complexity" evidence="2">
    <location>
        <begin position="94"/>
        <end position="117"/>
    </location>
</feature>
<keyword evidence="1" id="KW-0175">Coiled coil</keyword>
<feature type="compositionally biased region" description="Pro residues" evidence="2">
    <location>
        <begin position="146"/>
        <end position="164"/>
    </location>
</feature>
<evidence type="ECO:0000313" key="3">
    <source>
        <dbReference type="EMBL" id="KAL0580960.1"/>
    </source>
</evidence>
<feature type="compositionally biased region" description="Polar residues" evidence="2">
    <location>
        <begin position="1"/>
        <end position="11"/>
    </location>
</feature>
<accession>A0ABR3G0N8</accession>
<feature type="compositionally biased region" description="Basic and acidic residues" evidence="2">
    <location>
        <begin position="687"/>
        <end position="698"/>
    </location>
</feature>
<reference evidence="3 4" key="1">
    <citation type="submission" date="2024-02" db="EMBL/GenBank/DDBJ databases">
        <title>A draft genome for the cacao thread blight pathogen Marasmius crinis-equi.</title>
        <authorList>
            <person name="Cohen S.P."/>
            <person name="Baruah I.K."/>
            <person name="Amoako-Attah I."/>
            <person name="Bukari Y."/>
            <person name="Meinhardt L.W."/>
            <person name="Bailey B.A."/>
        </authorList>
    </citation>
    <scope>NUCLEOTIDE SEQUENCE [LARGE SCALE GENOMIC DNA]</scope>
    <source>
        <strain evidence="3 4">GH-76</strain>
    </source>
</reference>
<feature type="compositionally biased region" description="Low complexity" evidence="2">
    <location>
        <begin position="30"/>
        <end position="47"/>
    </location>
</feature>
<feature type="region of interest" description="Disordered" evidence="2">
    <location>
        <begin position="79"/>
        <end position="168"/>
    </location>
</feature>
<keyword evidence="4" id="KW-1185">Reference proteome</keyword>
<organism evidence="3 4">
    <name type="scientific">Marasmius crinis-equi</name>
    <dbReference type="NCBI Taxonomy" id="585013"/>
    <lineage>
        <taxon>Eukaryota</taxon>
        <taxon>Fungi</taxon>
        <taxon>Dikarya</taxon>
        <taxon>Basidiomycota</taxon>
        <taxon>Agaricomycotina</taxon>
        <taxon>Agaricomycetes</taxon>
        <taxon>Agaricomycetidae</taxon>
        <taxon>Agaricales</taxon>
        <taxon>Marasmiineae</taxon>
        <taxon>Marasmiaceae</taxon>
        <taxon>Marasmius</taxon>
    </lineage>
</organism>
<evidence type="ECO:0000313" key="4">
    <source>
        <dbReference type="Proteomes" id="UP001465976"/>
    </source>
</evidence>
<feature type="compositionally biased region" description="Polar residues" evidence="2">
    <location>
        <begin position="118"/>
        <end position="130"/>
    </location>
</feature>
<feature type="compositionally biased region" description="Basic and acidic residues" evidence="2">
    <location>
        <begin position="210"/>
        <end position="220"/>
    </location>
</feature>
<feature type="region of interest" description="Disordered" evidence="2">
    <location>
        <begin position="678"/>
        <end position="701"/>
    </location>
</feature>
<feature type="compositionally biased region" description="Acidic residues" evidence="2">
    <location>
        <begin position="12"/>
        <end position="21"/>
    </location>
</feature>
<evidence type="ECO:0000256" key="2">
    <source>
        <dbReference type="SAM" id="MobiDB-lite"/>
    </source>
</evidence>
<evidence type="ECO:0000256" key="1">
    <source>
        <dbReference type="SAM" id="Coils"/>
    </source>
</evidence>
<gene>
    <name evidence="3" type="ORF">V5O48_001052</name>
</gene>
<feature type="region of interest" description="Disordered" evidence="2">
    <location>
        <begin position="398"/>
        <end position="433"/>
    </location>
</feature>
<comment type="caution">
    <text evidence="3">The sequence shown here is derived from an EMBL/GenBank/DDBJ whole genome shotgun (WGS) entry which is preliminary data.</text>
</comment>
<feature type="coiled-coil region" evidence="1">
    <location>
        <begin position="343"/>
        <end position="370"/>
    </location>
</feature>
<name>A0ABR3G0N8_9AGAR</name>